<evidence type="ECO:0000256" key="11">
    <source>
        <dbReference type="ARBA" id="ARBA00023242"/>
    </source>
</evidence>
<name>A0A8J7NM79_ATRSP</name>
<dbReference type="InterPro" id="IPR016130">
    <property type="entry name" value="Tyr_Pase_AS"/>
</dbReference>
<comment type="catalytic activity">
    <reaction evidence="12">
        <text>O-phospho-L-seryl-[protein] + H2O = L-seryl-[protein] + phosphate</text>
        <dbReference type="Rhea" id="RHEA:20629"/>
        <dbReference type="Rhea" id="RHEA-COMP:9863"/>
        <dbReference type="Rhea" id="RHEA-COMP:11604"/>
        <dbReference type="ChEBI" id="CHEBI:15377"/>
        <dbReference type="ChEBI" id="CHEBI:29999"/>
        <dbReference type="ChEBI" id="CHEBI:43474"/>
        <dbReference type="ChEBI" id="CHEBI:83421"/>
        <dbReference type="EC" id="3.1.3.16"/>
    </reaction>
</comment>
<dbReference type="Proteomes" id="UP000736164">
    <property type="component" value="Unassembled WGS sequence"/>
</dbReference>
<dbReference type="SMART" id="SM00195">
    <property type="entry name" value="DSPc"/>
    <property type="match status" value="1"/>
</dbReference>
<comment type="similarity">
    <text evidence="4">Belongs to the protein-tyrosine phosphatase family. Non-receptor class dual specificity subfamily.</text>
</comment>
<organism evidence="16 17">
    <name type="scientific">Atractosteus spatula</name>
    <name type="common">Alligator gar</name>
    <name type="synonym">Lepisosteus spatula</name>
    <dbReference type="NCBI Taxonomy" id="7917"/>
    <lineage>
        <taxon>Eukaryota</taxon>
        <taxon>Metazoa</taxon>
        <taxon>Chordata</taxon>
        <taxon>Craniata</taxon>
        <taxon>Vertebrata</taxon>
        <taxon>Euteleostomi</taxon>
        <taxon>Actinopterygii</taxon>
        <taxon>Neopterygii</taxon>
        <taxon>Holostei</taxon>
        <taxon>Semionotiformes</taxon>
        <taxon>Lepisosteidae</taxon>
        <taxon>Atractosteus</taxon>
    </lineage>
</organism>
<evidence type="ECO:0000256" key="9">
    <source>
        <dbReference type="ARBA" id="ARBA00023128"/>
    </source>
</evidence>
<dbReference type="FunFam" id="3.90.190.10:FF:000049">
    <property type="entry name" value="Dual specificity protein phosphatase 14"/>
    <property type="match status" value="1"/>
</dbReference>
<dbReference type="EMBL" id="JAAWVO010018097">
    <property type="protein sequence ID" value="MBN3314848.1"/>
    <property type="molecule type" value="Genomic_DNA"/>
</dbReference>
<dbReference type="GO" id="GO:0004722">
    <property type="term" value="F:protein serine/threonine phosphatase activity"/>
    <property type="evidence" value="ECO:0007669"/>
    <property type="project" value="UniProtKB-EC"/>
</dbReference>
<evidence type="ECO:0000313" key="17">
    <source>
        <dbReference type="Proteomes" id="UP000736164"/>
    </source>
</evidence>
<dbReference type="InterPro" id="IPR000340">
    <property type="entry name" value="Dual-sp_phosphatase_cat-dom"/>
</dbReference>
<feature type="domain" description="Tyrosine specific protein phosphatases" evidence="15">
    <location>
        <begin position="91"/>
        <end position="150"/>
    </location>
</feature>
<evidence type="ECO:0000256" key="1">
    <source>
        <dbReference type="ARBA" id="ARBA00004123"/>
    </source>
</evidence>
<keyword evidence="17" id="KW-1185">Reference proteome</keyword>
<keyword evidence="10" id="KW-0472">Membrane</keyword>
<feature type="domain" description="Tyrosine-protein phosphatase" evidence="14">
    <location>
        <begin position="30"/>
        <end position="171"/>
    </location>
</feature>
<evidence type="ECO:0000259" key="14">
    <source>
        <dbReference type="PROSITE" id="PS50054"/>
    </source>
</evidence>
<dbReference type="SUPFAM" id="SSF52799">
    <property type="entry name" value="(Phosphotyrosine protein) phosphatases II"/>
    <property type="match status" value="1"/>
</dbReference>
<proteinExistence type="inferred from homology"/>
<evidence type="ECO:0000256" key="5">
    <source>
        <dbReference type="ARBA" id="ARBA00022490"/>
    </source>
</evidence>
<comment type="caution">
    <text evidence="16">The sequence shown here is derived from an EMBL/GenBank/DDBJ whole genome shotgun (WGS) entry which is preliminary data.</text>
</comment>
<keyword evidence="6" id="KW-0999">Mitochondrion inner membrane</keyword>
<comment type="subcellular location">
    <subcellularLocation>
        <location evidence="2">Cytoplasm</location>
    </subcellularLocation>
    <subcellularLocation>
        <location evidence="3">Mitochondrion inner membrane</location>
        <topology evidence="3">Peripheral membrane protein</topology>
    </subcellularLocation>
    <subcellularLocation>
        <location evidence="1">Nucleus</location>
    </subcellularLocation>
</comment>
<dbReference type="PROSITE" id="PS50056">
    <property type="entry name" value="TYR_PHOSPHATASE_2"/>
    <property type="match status" value="1"/>
</dbReference>
<evidence type="ECO:0000256" key="13">
    <source>
        <dbReference type="ARBA" id="ARBA00048336"/>
    </source>
</evidence>
<dbReference type="PANTHER" id="PTHR46495:SF1">
    <property type="entry name" value="DUAL SPECIFICITY PHOSPHATASE 21"/>
    <property type="match status" value="1"/>
</dbReference>
<dbReference type="PRINTS" id="PR01910">
    <property type="entry name" value="ADSPHPHTASEB"/>
</dbReference>
<dbReference type="GO" id="GO:0005634">
    <property type="term" value="C:nucleus"/>
    <property type="evidence" value="ECO:0007669"/>
    <property type="project" value="UniProtKB-SubCell"/>
</dbReference>
<evidence type="ECO:0000256" key="10">
    <source>
        <dbReference type="ARBA" id="ARBA00023136"/>
    </source>
</evidence>
<evidence type="ECO:0000256" key="3">
    <source>
        <dbReference type="ARBA" id="ARBA00004637"/>
    </source>
</evidence>
<evidence type="ECO:0000256" key="7">
    <source>
        <dbReference type="ARBA" id="ARBA00022801"/>
    </source>
</evidence>
<evidence type="ECO:0000256" key="4">
    <source>
        <dbReference type="ARBA" id="ARBA00008601"/>
    </source>
</evidence>
<accession>A0A8J7NM79</accession>
<dbReference type="InterPro" id="IPR020420">
    <property type="entry name" value="Atypical_DUSP_subfamB"/>
</dbReference>
<gene>
    <name evidence="16" type="primary">Dusp18</name>
    <name evidence="16" type="ORF">GTO95_0013950</name>
</gene>
<keyword evidence="8" id="KW-0904">Protein phosphatase</keyword>
<reference evidence="16" key="1">
    <citation type="journal article" date="2021" name="Cell">
        <title>Tracing the genetic footprints of vertebrate landing in non-teleost ray-finned fishes.</title>
        <authorList>
            <person name="Bi X."/>
            <person name="Wang K."/>
            <person name="Yang L."/>
            <person name="Pan H."/>
            <person name="Jiang H."/>
            <person name="Wei Q."/>
            <person name="Fang M."/>
            <person name="Yu H."/>
            <person name="Zhu C."/>
            <person name="Cai Y."/>
            <person name="He Y."/>
            <person name="Gan X."/>
            <person name="Zeng H."/>
            <person name="Yu D."/>
            <person name="Zhu Y."/>
            <person name="Jiang H."/>
            <person name="Qiu Q."/>
            <person name="Yang H."/>
            <person name="Zhang Y.E."/>
            <person name="Wang W."/>
            <person name="Zhu M."/>
            <person name="He S."/>
            <person name="Zhang G."/>
        </authorList>
    </citation>
    <scope>NUCLEOTIDE SEQUENCE</scope>
    <source>
        <strain evidence="16">Allg_001</strain>
    </source>
</reference>
<dbReference type="InterPro" id="IPR029021">
    <property type="entry name" value="Prot-tyrosine_phosphatase-like"/>
</dbReference>
<dbReference type="PROSITE" id="PS50054">
    <property type="entry name" value="TYR_PHOSPHATASE_DUAL"/>
    <property type="match status" value="1"/>
</dbReference>
<comment type="catalytic activity">
    <reaction evidence="13">
        <text>O-phospho-L-threonyl-[protein] + H2O = L-threonyl-[protein] + phosphate</text>
        <dbReference type="Rhea" id="RHEA:47004"/>
        <dbReference type="Rhea" id="RHEA-COMP:11060"/>
        <dbReference type="Rhea" id="RHEA-COMP:11605"/>
        <dbReference type="ChEBI" id="CHEBI:15377"/>
        <dbReference type="ChEBI" id="CHEBI:30013"/>
        <dbReference type="ChEBI" id="CHEBI:43474"/>
        <dbReference type="ChEBI" id="CHEBI:61977"/>
        <dbReference type="EC" id="3.1.3.16"/>
    </reaction>
</comment>
<evidence type="ECO:0000256" key="2">
    <source>
        <dbReference type="ARBA" id="ARBA00004496"/>
    </source>
</evidence>
<feature type="non-terminal residue" evidence="16">
    <location>
        <position position="1"/>
    </location>
</feature>
<dbReference type="InterPro" id="IPR000387">
    <property type="entry name" value="Tyr_Pase_dom"/>
</dbReference>
<keyword evidence="7" id="KW-0378">Hydrolase</keyword>
<keyword evidence="11" id="KW-0539">Nucleus</keyword>
<evidence type="ECO:0000313" key="16">
    <source>
        <dbReference type="EMBL" id="MBN3314848.1"/>
    </source>
</evidence>
<evidence type="ECO:0000256" key="8">
    <source>
        <dbReference type="ARBA" id="ARBA00022912"/>
    </source>
</evidence>
<dbReference type="GO" id="GO:0017017">
    <property type="term" value="F:MAP kinase tyrosine/serine/threonine phosphatase activity"/>
    <property type="evidence" value="ECO:0007669"/>
    <property type="project" value="InterPro"/>
</dbReference>
<dbReference type="PANTHER" id="PTHR46495">
    <property type="entry name" value="DUAL SPECIFICITY PROTEIN PHOSPHATASE 21"/>
    <property type="match status" value="1"/>
</dbReference>
<evidence type="ECO:0000256" key="6">
    <source>
        <dbReference type="ARBA" id="ARBA00022792"/>
    </source>
</evidence>
<dbReference type="GO" id="GO:0005743">
    <property type="term" value="C:mitochondrial inner membrane"/>
    <property type="evidence" value="ECO:0007669"/>
    <property type="project" value="UniProtKB-SubCell"/>
</dbReference>
<keyword evidence="5" id="KW-0963">Cytoplasm</keyword>
<dbReference type="InterPro" id="IPR020422">
    <property type="entry name" value="TYR_PHOSPHATASE_DUAL_dom"/>
</dbReference>
<dbReference type="AlphaFoldDB" id="A0A8J7NM79"/>
<dbReference type="Pfam" id="PF00782">
    <property type="entry name" value="DSPc"/>
    <property type="match status" value="1"/>
</dbReference>
<dbReference type="Gene3D" id="3.90.190.10">
    <property type="entry name" value="Protein tyrosine phosphatase superfamily"/>
    <property type="match status" value="1"/>
</dbReference>
<dbReference type="PRINTS" id="PR01908">
    <property type="entry name" value="ADSPHPHTASE"/>
</dbReference>
<protein>
    <submittedName>
        <fullName evidence="16">DUS18 phosphatase</fullName>
    </submittedName>
</protein>
<dbReference type="GO" id="GO:0004725">
    <property type="term" value="F:protein tyrosine phosphatase activity"/>
    <property type="evidence" value="ECO:0007669"/>
    <property type="project" value="TreeGrafter"/>
</dbReference>
<evidence type="ECO:0000259" key="15">
    <source>
        <dbReference type="PROSITE" id="PS50056"/>
    </source>
</evidence>
<evidence type="ECO:0000256" key="12">
    <source>
        <dbReference type="ARBA" id="ARBA00047761"/>
    </source>
</evidence>
<sequence length="199" mass="21735">VSWRALCMALHTPMNGDSVGSTAASRRLSGLVQITDCLYLSNGSAANDIALVSACKITCIISATTDAPNTACPSVKHVRVPVTDSPLSPLGDFFDTVADTIQQVGEQHGRTLVHCNAGVSRSAALCLAYLMKHRSMTLLDAHTWLRTRRPIVRPNRGFWKQLISYEHKLYGSTTVKMVASSIGEIPDIYEEEARDMIPY</sequence>
<dbReference type="PROSITE" id="PS00383">
    <property type="entry name" value="TYR_PHOSPHATASE_1"/>
    <property type="match status" value="1"/>
</dbReference>
<feature type="non-terminal residue" evidence="16">
    <location>
        <position position="199"/>
    </location>
</feature>
<keyword evidence="9" id="KW-0496">Mitochondrion</keyword>